<reference evidence="3 4" key="1">
    <citation type="submission" date="2019-07" db="EMBL/GenBank/DDBJ databases">
        <title>Gramella aestuarii sp. nov., isolated from a tidal flat, and emended description of Gramella echinicola.</title>
        <authorList>
            <person name="Liu L."/>
        </authorList>
    </citation>
    <scope>NUCLEOTIDE SEQUENCE [LARGE SCALE GENOMIC DNA]</scope>
    <source>
        <strain evidence="3 4">BS12</strain>
    </source>
</reference>
<dbReference type="SUPFAM" id="SSF52833">
    <property type="entry name" value="Thioredoxin-like"/>
    <property type="match status" value="1"/>
</dbReference>
<dbReference type="PROSITE" id="PS51352">
    <property type="entry name" value="THIOREDOXIN_2"/>
    <property type="match status" value="1"/>
</dbReference>
<gene>
    <name evidence="3" type="ORF">FLP08_00275</name>
</gene>
<dbReference type="Gene3D" id="3.40.30.10">
    <property type="entry name" value="Glutaredoxin"/>
    <property type="match status" value="1"/>
</dbReference>
<dbReference type="InterPro" id="IPR000866">
    <property type="entry name" value="AhpC/TSA"/>
</dbReference>
<evidence type="ECO:0000259" key="2">
    <source>
        <dbReference type="PROSITE" id="PS51352"/>
    </source>
</evidence>
<accession>A0A7M3SWL5</accession>
<keyword evidence="4" id="KW-1185">Reference proteome</keyword>
<dbReference type="GO" id="GO:0016491">
    <property type="term" value="F:oxidoreductase activity"/>
    <property type="evidence" value="ECO:0007669"/>
    <property type="project" value="InterPro"/>
</dbReference>
<dbReference type="RefSeq" id="WP_156272861.1">
    <property type="nucleotide sequence ID" value="NZ_BAABGI010000005.1"/>
</dbReference>
<evidence type="ECO:0000313" key="4">
    <source>
        <dbReference type="Proteomes" id="UP000460416"/>
    </source>
</evidence>
<dbReference type="AlphaFoldDB" id="A0A7M3SWL5"/>
<name>A0A7M3SWL5_9FLAO</name>
<dbReference type="PANTHER" id="PTHR42852">
    <property type="entry name" value="THIOL:DISULFIDE INTERCHANGE PROTEIN DSBE"/>
    <property type="match status" value="1"/>
</dbReference>
<dbReference type="Proteomes" id="UP000460416">
    <property type="component" value="Unassembled WGS sequence"/>
</dbReference>
<feature type="domain" description="Thioredoxin" evidence="2">
    <location>
        <begin position="54"/>
        <end position="205"/>
    </location>
</feature>
<keyword evidence="1" id="KW-0812">Transmembrane</keyword>
<dbReference type="InterPro" id="IPR050553">
    <property type="entry name" value="Thioredoxin_ResA/DsbE_sf"/>
</dbReference>
<dbReference type="PANTHER" id="PTHR42852:SF13">
    <property type="entry name" value="PROTEIN DIPZ"/>
    <property type="match status" value="1"/>
</dbReference>
<feature type="transmembrane region" description="Helical" evidence="1">
    <location>
        <begin position="14"/>
        <end position="33"/>
    </location>
</feature>
<evidence type="ECO:0000256" key="1">
    <source>
        <dbReference type="SAM" id="Phobius"/>
    </source>
</evidence>
<sequence>MDQNMNFRISEKIFSNYLSFLIGSFSLLAILACKENKDRGQEDISAELSEESKANRKWPEPSSTMEGIAIYENFEDLEPVFHLENDTTYVINFWATWCKPCIKELPYFEAVDSIYSDKKLKVVLVSLDFPKQIEDKLVPFVREKKLNSKVLVLLDGKYNNWIDKVSEDWSGAIPATYIYKGEQTKLIGTSFENLAQIEKEIKEFL</sequence>
<proteinExistence type="predicted"/>
<organism evidence="3 4">
    <name type="scientific">Christiangramia aestuarii</name>
    <dbReference type="NCBI Taxonomy" id="1028746"/>
    <lineage>
        <taxon>Bacteria</taxon>
        <taxon>Pseudomonadati</taxon>
        <taxon>Bacteroidota</taxon>
        <taxon>Flavobacteriia</taxon>
        <taxon>Flavobacteriales</taxon>
        <taxon>Flavobacteriaceae</taxon>
        <taxon>Christiangramia</taxon>
    </lineage>
</organism>
<keyword evidence="1" id="KW-1133">Transmembrane helix</keyword>
<comment type="caution">
    <text evidence="3">The sequence shown here is derived from an EMBL/GenBank/DDBJ whole genome shotgun (WGS) entry which is preliminary data.</text>
</comment>
<dbReference type="Pfam" id="PF00578">
    <property type="entry name" value="AhpC-TSA"/>
    <property type="match status" value="1"/>
</dbReference>
<evidence type="ECO:0000313" key="3">
    <source>
        <dbReference type="EMBL" id="MUP40996.1"/>
    </source>
</evidence>
<dbReference type="GO" id="GO:0016209">
    <property type="term" value="F:antioxidant activity"/>
    <property type="evidence" value="ECO:0007669"/>
    <property type="project" value="InterPro"/>
</dbReference>
<keyword evidence="1" id="KW-0472">Membrane</keyword>
<dbReference type="CDD" id="cd02966">
    <property type="entry name" value="TlpA_like_family"/>
    <property type="match status" value="1"/>
</dbReference>
<dbReference type="EMBL" id="VJVW01000001">
    <property type="protein sequence ID" value="MUP40996.1"/>
    <property type="molecule type" value="Genomic_DNA"/>
</dbReference>
<dbReference type="OrthoDB" id="9815205at2"/>
<dbReference type="InterPro" id="IPR013766">
    <property type="entry name" value="Thioredoxin_domain"/>
</dbReference>
<dbReference type="InterPro" id="IPR036249">
    <property type="entry name" value="Thioredoxin-like_sf"/>
</dbReference>
<protein>
    <submittedName>
        <fullName evidence="3">TlpA family protein disulfide reductase</fullName>
    </submittedName>
</protein>